<dbReference type="InterPro" id="IPR036291">
    <property type="entry name" value="NAD(P)-bd_dom_sf"/>
</dbReference>
<accession>W9VD86</accession>
<dbReference type="PRINTS" id="PR00080">
    <property type="entry name" value="SDRFAMILY"/>
</dbReference>
<dbReference type="PANTHER" id="PTHR43976">
    <property type="entry name" value="SHORT CHAIN DEHYDROGENASE"/>
    <property type="match status" value="1"/>
</dbReference>
<dbReference type="SUPFAM" id="SSF51735">
    <property type="entry name" value="NAD(P)-binding Rossmann-fold domains"/>
    <property type="match status" value="1"/>
</dbReference>
<evidence type="ECO:0000313" key="3">
    <source>
        <dbReference type="Proteomes" id="UP000019471"/>
    </source>
</evidence>
<dbReference type="Proteomes" id="UP000019471">
    <property type="component" value="Unassembled WGS sequence"/>
</dbReference>
<dbReference type="CDD" id="cd05374">
    <property type="entry name" value="17beta-HSD-like_SDR_c"/>
    <property type="match status" value="1"/>
</dbReference>
<comment type="similarity">
    <text evidence="1">Belongs to the short-chain dehydrogenases/reductases (SDR) family.</text>
</comment>
<organism evidence="2 3">
    <name type="scientific">Cladophialophora psammophila CBS 110553</name>
    <dbReference type="NCBI Taxonomy" id="1182543"/>
    <lineage>
        <taxon>Eukaryota</taxon>
        <taxon>Fungi</taxon>
        <taxon>Dikarya</taxon>
        <taxon>Ascomycota</taxon>
        <taxon>Pezizomycotina</taxon>
        <taxon>Eurotiomycetes</taxon>
        <taxon>Chaetothyriomycetidae</taxon>
        <taxon>Chaetothyriales</taxon>
        <taxon>Herpotrichiellaceae</taxon>
        <taxon>Cladophialophora</taxon>
    </lineage>
</organism>
<evidence type="ECO:0008006" key="4">
    <source>
        <dbReference type="Google" id="ProtNLM"/>
    </source>
</evidence>
<dbReference type="Pfam" id="PF00106">
    <property type="entry name" value="adh_short"/>
    <property type="match status" value="1"/>
</dbReference>
<dbReference type="HOGENOM" id="CLU_010194_2_9_1"/>
<dbReference type="AlphaFoldDB" id="W9VD86"/>
<dbReference type="InterPro" id="IPR051911">
    <property type="entry name" value="SDR_oxidoreductase"/>
</dbReference>
<keyword evidence="3" id="KW-1185">Reference proteome</keyword>
<dbReference type="OrthoDB" id="1274115at2759"/>
<sequence length="293" mass="31058">MSTKGKAPVWFITGTSSGLGLALTRYAIAKGHIVIASSRNPSKTPDLVSEVEGSGGKWITLDATRSEEEIQKTMQFAESLFSGIDVLVNNAGVSVLGAVEDIPDADTVFQMRVNFLGPLRIMQAVLPGMRKRRSGVIMNVSSTQGVAPGLACGVYAASKAALEAVSESCSLEVAQFGIRVLIIVPGAYRTEFGSSSTGKHIEPSVEYAGDHPVNQMLQLISTLPKVAIGDPNKAAQVMFEAATGEGEAGELVKREKLLRVIIGPDCWKGVDKKVNELRRTTDLLEGVAASTNL</sequence>
<gene>
    <name evidence="2" type="ORF">A1O5_13139</name>
</gene>
<proteinExistence type="inferred from homology"/>
<dbReference type="eggNOG" id="KOG1209">
    <property type="taxonomic scope" value="Eukaryota"/>
</dbReference>
<evidence type="ECO:0000256" key="1">
    <source>
        <dbReference type="RuleBase" id="RU000363"/>
    </source>
</evidence>
<dbReference type="RefSeq" id="XP_007751896.1">
    <property type="nucleotide sequence ID" value="XM_007753706.1"/>
</dbReference>
<dbReference type="STRING" id="1182543.W9VD86"/>
<dbReference type="PANTHER" id="PTHR43976:SF6">
    <property type="entry name" value="OXIDOREDUCTASE, PUTATIVE (AFU_ORTHOLOGUE AFUA_1G13950)-RELATED"/>
    <property type="match status" value="1"/>
</dbReference>
<reference evidence="2 3" key="1">
    <citation type="submission" date="2013-03" db="EMBL/GenBank/DDBJ databases">
        <title>The Genome Sequence of Cladophialophora psammophila CBS 110553.</title>
        <authorList>
            <consortium name="The Broad Institute Genomics Platform"/>
            <person name="Cuomo C."/>
            <person name="de Hoog S."/>
            <person name="Gorbushina A."/>
            <person name="Walker B."/>
            <person name="Young S.K."/>
            <person name="Zeng Q."/>
            <person name="Gargeya S."/>
            <person name="Fitzgerald M."/>
            <person name="Haas B."/>
            <person name="Abouelleil A."/>
            <person name="Allen A.W."/>
            <person name="Alvarado L."/>
            <person name="Arachchi H.M."/>
            <person name="Berlin A.M."/>
            <person name="Chapman S.B."/>
            <person name="Gainer-Dewar J."/>
            <person name="Goldberg J."/>
            <person name="Griggs A."/>
            <person name="Gujja S."/>
            <person name="Hansen M."/>
            <person name="Howarth C."/>
            <person name="Imamovic A."/>
            <person name="Ireland A."/>
            <person name="Larimer J."/>
            <person name="McCowan C."/>
            <person name="Murphy C."/>
            <person name="Pearson M."/>
            <person name="Poon T.W."/>
            <person name="Priest M."/>
            <person name="Roberts A."/>
            <person name="Saif S."/>
            <person name="Shea T."/>
            <person name="Sisk P."/>
            <person name="Sykes S."/>
            <person name="Wortman J."/>
            <person name="Nusbaum C."/>
            <person name="Birren B."/>
        </authorList>
    </citation>
    <scope>NUCLEOTIDE SEQUENCE [LARGE SCALE GENOMIC DNA]</scope>
    <source>
        <strain evidence="2 3">CBS 110553</strain>
    </source>
</reference>
<dbReference type="InterPro" id="IPR002347">
    <property type="entry name" value="SDR_fam"/>
</dbReference>
<dbReference type="EMBL" id="AMGX01000043">
    <property type="protein sequence ID" value="EXJ53572.1"/>
    <property type="molecule type" value="Genomic_DNA"/>
</dbReference>
<name>W9VD86_9EURO</name>
<dbReference type="GeneID" id="19197823"/>
<dbReference type="Gene3D" id="3.40.50.720">
    <property type="entry name" value="NAD(P)-binding Rossmann-like Domain"/>
    <property type="match status" value="1"/>
</dbReference>
<dbReference type="PRINTS" id="PR00081">
    <property type="entry name" value="GDHRDH"/>
</dbReference>
<comment type="caution">
    <text evidence="2">The sequence shown here is derived from an EMBL/GenBank/DDBJ whole genome shotgun (WGS) entry which is preliminary data.</text>
</comment>
<evidence type="ECO:0000313" key="2">
    <source>
        <dbReference type="EMBL" id="EXJ53572.1"/>
    </source>
</evidence>
<protein>
    <recommendedName>
        <fullName evidence="4">Oxidoreductase</fullName>
    </recommendedName>
</protein>